<evidence type="ECO:0000313" key="2">
    <source>
        <dbReference type="Proteomes" id="UP000297703"/>
    </source>
</evidence>
<proteinExistence type="predicted"/>
<accession>A0A4D9EFT0</accession>
<keyword evidence="2" id="KW-1185">Reference proteome</keyword>
<reference evidence="1 2" key="2">
    <citation type="submission" date="2019-04" db="EMBL/GenBank/DDBJ databases">
        <title>The genome sequence of big-headed turtle.</title>
        <authorList>
            <person name="Gong S."/>
        </authorList>
    </citation>
    <scope>NUCLEOTIDE SEQUENCE [LARGE SCALE GENOMIC DNA]</scope>
    <source>
        <strain evidence="1">DO16091913</strain>
        <tissue evidence="1">Muscle</tissue>
    </source>
</reference>
<dbReference type="Proteomes" id="UP000297703">
    <property type="component" value="Unassembled WGS sequence"/>
</dbReference>
<organism evidence="1 2">
    <name type="scientific">Platysternon megacephalum</name>
    <name type="common">big-headed turtle</name>
    <dbReference type="NCBI Taxonomy" id="55544"/>
    <lineage>
        <taxon>Eukaryota</taxon>
        <taxon>Metazoa</taxon>
        <taxon>Chordata</taxon>
        <taxon>Craniata</taxon>
        <taxon>Vertebrata</taxon>
        <taxon>Euteleostomi</taxon>
        <taxon>Archelosauria</taxon>
        <taxon>Testudinata</taxon>
        <taxon>Testudines</taxon>
        <taxon>Cryptodira</taxon>
        <taxon>Durocryptodira</taxon>
        <taxon>Testudinoidea</taxon>
        <taxon>Platysternidae</taxon>
        <taxon>Platysternon</taxon>
    </lineage>
</organism>
<name>A0A4D9EFT0_9SAUR</name>
<reference evidence="1 2" key="1">
    <citation type="submission" date="2019-04" db="EMBL/GenBank/DDBJ databases">
        <title>Draft genome of the big-headed turtle Platysternon megacephalum.</title>
        <authorList>
            <person name="Gong S."/>
        </authorList>
    </citation>
    <scope>NUCLEOTIDE SEQUENCE [LARGE SCALE GENOMIC DNA]</scope>
    <source>
        <strain evidence="1">DO16091913</strain>
        <tissue evidence="1">Muscle</tissue>
    </source>
</reference>
<dbReference type="AlphaFoldDB" id="A0A4D9EFT0"/>
<gene>
    <name evidence="1" type="ORF">DR999_PMT08104</name>
</gene>
<dbReference type="EMBL" id="QXTE01000061">
    <property type="protein sequence ID" value="TFK08926.1"/>
    <property type="molecule type" value="Genomic_DNA"/>
</dbReference>
<evidence type="ECO:0000313" key="1">
    <source>
        <dbReference type="EMBL" id="TFK08926.1"/>
    </source>
</evidence>
<comment type="caution">
    <text evidence="1">The sequence shown here is derived from an EMBL/GenBank/DDBJ whole genome shotgun (WGS) entry which is preliminary data.</text>
</comment>
<sequence length="111" mass="12496">MPLMLRVHRAGKQLTSASYCSFTRVAYQGWDGDRNWPMHIVASYLAHAHCSKSLGKHKELVTHCSNSHAWNLQDVLQCTLTFLENNEKGIQSHIAKVNGTKTVLYTELLTG</sequence>
<protein>
    <submittedName>
        <fullName evidence="1">Phospholipase DDHD2</fullName>
    </submittedName>
</protein>